<evidence type="ECO:0000256" key="1">
    <source>
        <dbReference type="ARBA" id="ARBA00001231"/>
    </source>
</evidence>
<reference evidence="7" key="2">
    <citation type="submission" date="2020-09" db="EMBL/GenBank/DDBJ databases">
        <authorList>
            <person name="Sun Q."/>
            <person name="Kim S."/>
        </authorList>
    </citation>
    <scope>NUCLEOTIDE SEQUENCE</scope>
    <source>
        <strain evidence="7">KCTC 42651</strain>
    </source>
</reference>
<dbReference type="InterPro" id="IPR050226">
    <property type="entry name" value="NagZ_Beta-hexosaminidase"/>
</dbReference>
<evidence type="ECO:0000256" key="2">
    <source>
        <dbReference type="ARBA" id="ARBA00005336"/>
    </source>
</evidence>
<dbReference type="SUPFAM" id="SSF51445">
    <property type="entry name" value="(Trans)glycosidases"/>
    <property type="match status" value="1"/>
</dbReference>
<organism evidence="7 8">
    <name type="scientific">Thalassobaculum fulvum</name>
    <dbReference type="NCBI Taxonomy" id="1633335"/>
    <lineage>
        <taxon>Bacteria</taxon>
        <taxon>Pseudomonadati</taxon>
        <taxon>Pseudomonadota</taxon>
        <taxon>Alphaproteobacteria</taxon>
        <taxon>Rhodospirillales</taxon>
        <taxon>Thalassobaculaceae</taxon>
        <taxon>Thalassobaculum</taxon>
    </lineage>
</organism>
<dbReference type="Gene3D" id="3.20.20.300">
    <property type="entry name" value="Glycoside hydrolase, family 3, N-terminal domain"/>
    <property type="match status" value="1"/>
</dbReference>
<keyword evidence="4 7" id="KW-0378">Hydrolase</keyword>
<dbReference type="GO" id="GO:0005975">
    <property type="term" value="P:carbohydrate metabolic process"/>
    <property type="evidence" value="ECO:0007669"/>
    <property type="project" value="InterPro"/>
</dbReference>
<evidence type="ECO:0000313" key="8">
    <source>
        <dbReference type="Proteomes" id="UP000630353"/>
    </source>
</evidence>
<keyword evidence="5" id="KW-0326">Glycosidase</keyword>
<dbReference type="EMBL" id="BMZS01000004">
    <property type="protein sequence ID" value="GHD48258.1"/>
    <property type="molecule type" value="Genomic_DNA"/>
</dbReference>
<comment type="catalytic activity">
    <reaction evidence="1">
        <text>Hydrolysis of terminal non-reducing N-acetyl-D-hexosamine residues in N-acetyl-beta-D-hexosaminides.</text>
        <dbReference type="EC" id="3.2.1.52"/>
    </reaction>
</comment>
<dbReference type="InterPro" id="IPR017853">
    <property type="entry name" value="GH"/>
</dbReference>
<keyword evidence="8" id="KW-1185">Reference proteome</keyword>
<protein>
    <recommendedName>
        <fullName evidence="3">beta-N-acetylhexosaminidase</fullName>
        <ecNumber evidence="3">3.2.1.52</ecNumber>
    </recommendedName>
</protein>
<reference evidence="7" key="1">
    <citation type="journal article" date="2014" name="Int. J. Syst. Evol. Microbiol.">
        <title>Complete genome sequence of Corynebacterium casei LMG S-19264T (=DSM 44701T), isolated from a smear-ripened cheese.</title>
        <authorList>
            <consortium name="US DOE Joint Genome Institute (JGI-PGF)"/>
            <person name="Walter F."/>
            <person name="Albersmeier A."/>
            <person name="Kalinowski J."/>
            <person name="Ruckert C."/>
        </authorList>
    </citation>
    <scope>NUCLEOTIDE SEQUENCE</scope>
    <source>
        <strain evidence="7">KCTC 42651</strain>
    </source>
</reference>
<sequence>MPTALIFGCAGPELAADEAAFLRDADPYGFILFKRNVETPEQVRSLVAALRDTVGRDAPVLIDQEGGRVQRLGPPHWRRYPPAQAFVRLDAVDPALAEEALRLSAGLMGADLASLGIDVDCVPLADVRQPGSHDVIGDRAFGEDPRTVARLARIQVEAMAGVGVTGVLKHLPGHGRSMVDSHAELPRVEADLAALEAVDFPPFAALAPHVPYGMTGHLLFEAIDPDRPSTLSPTVVHDVIRGTIGFNGLLMTDDLSMSALGGPLGARAAKALAAGCDLALHCNGRMDEMREVAGAVGELTGPALARAVAADEIRRRNTAAAAPPPADAAARLEGLLARGGSA</sequence>
<dbReference type="PANTHER" id="PTHR30480">
    <property type="entry name" value="BETA-HEXOSAMINIDASE-RELATED"/>
    <property type="match status" value="1"/>
</dbReference>
<evidence type="ECO:0000256" key="3">
    <source>
        <dbReference type="ARBA" id="ARBA00012663"/>
    </source>
</evidence>
<dbReference type="GO" id="GO:0004563">
    <property type="term" value="F:beta-N-acetylhexosaminidase activity"/>
    <property type="evidence" value="ECO:0007669"/>
    <property type="project" value="UniProtKB-EC"/>
</dbReference>
<comment type="caution">
    <text evidence="7">The sequence shown here is derived from an EMBL/GenBank/DDBJ whole genome shotgun (WGS) entry which is preliminary data.</text>
</comment>
<name>A0A918XQS9_9PROT</name>
<evidence type="ECO:0000256" key="4">
    <source>
        <dbReference type="ARBA" id="ARBA00022801"/>
    </source>
</evidence>
<dbReference type="AlphaFoldDB" id="A0A918XQS9"/>
<gene>
    <name evidence="7" type="ORF">GCM10017083_19120</name>
</gene>
<evidence type="ECO:0000256" key="5">
    <source>
        <dbReference type="ARBA" id="ARBA00023295"/>
    </source>
</evidence>
<feature type="domain" description="Glycoside hydrolase family 3 N-terminal" evidence="6">
    <location>
        <begin position="16"/>
        <end position="299"/>
    </location>
</feature>
<dbReference type="Proteomes" id="UP000630353">
    <property type="component" value="Unassembled WGS sequence"/>
</dbReference>
<dbReference type="NCBIfam" id="NF003740">
    <property type="entry name" value="PRK05337.1"/>
    <property type="match status" value="1"/>
</dbReference>
<dbReference type="EC" id="3.2.1.52" evidence="3"/>
<evidence type="ECO:0000259" key="6">
    <source>
        <dbReference type="Pfam" id="PF00933"/>
    </source>
</evidence>
<dbReference type="InterPro" id="IPR001764">
    <property type="entry name" value="Glyco_hydro_3_N"/>
</dbReference>
<proteinExistence type="inferred from homology"/>
<comment type="similarity">
    <text evidence="2">Belongs to the glycosyl hydrolase 3 family.</text>
</comment>
<dbReference type="Pfam" id="PF00933">
    <property type="entry name" value="Glyco_hydro_3"/>
    <property type="match status" value="1"/>
</dbReference>
<evidence type="ECO:0000313" key="7">
    <source>
        <dbReference type="EMBL" id="GHD48258.1"/>
    </source>
</evidence>
<dbReference type="GO" id="GO:0009254">
    <property type="term" value="P:peptidoglycan turnover"/>
    <property type="evidence" value="ECO:0007669"/>
    <property type="project" value="TreeGrafter"/>
</dbReference>
<accession>A0A918XQS9</accession>
<dbReference type="PANTHER" id="PTHR30480:SF13">
    <property type="entry name" value="BETA-HEXOSAMINIDASE"/>
    <property type="match status" value="1"/>
</dbReference>
<dbReference type="RefSeq" id="WP_189988774.1">
    <property type="nucleotide sequence ID" value="NZ_BMZS01000004.1"/>
</dbReference>
<dbReference type="InterPro" id="IPR036962">
    <property type="entry name" value="Glyco_hydro_3_N_sf"/>
</dbReference>